<feature type="signal peptide" evidence="1">
    <location>
        <begin position="1"/>
        <end position="21"/>
    </location>
</feature>
<dbReference type="InterPro" id="IPR013320">
    <property type="entry name" value="ConA-like_dom_sf"/>
</dbReference>
<evidence type="ECO:0000313" key="2">
    <source>
        <dbReference type="EMBL" id="MBC6489818.1"/>
    </source>
</evidence>
<organism evidence="2 3">
    <name type="scientific">Flavihumibacter stibioxidans</name>
    <dbReference type="NCBI Taxonomy" id="1834163"/>
    <lineage>
        <taxon>Bacteria</taxon>
        <taxon>Pseudomonadati</taxon>
        <taxon>Bacteroidota</taxon>
        <taxon>Chitinophagia</taxon>
        <taxon>Chitinophagales</taxon>
        <taxon>Chitinophagaceae</taxon>
        <taxon>Flavihumibacter</taxon>
    </lineage>
</organism>
<dbReference type="CDD" id="cd00413">
    <property type="entry name" value="Glyco_hydrolase_16"/>
    <property type="match status" value="1"/>
</dbReference>
<accession>A0ABR7M5C0</accession>
<evidence type="ECO:0000256" key="1">
    <source>
        <dbReference type="SAM" id="SignalP"/>
    </source>
</evidence>
<keyword evidence="3" id="KW-1185">Reference proteome</keyword>
<reference evidence="2 3" key="1">
    <citation type="submission" date="2016-07" db="EMBL/GenBank/DDBJ databases">
        <title>Genome analysis of Flavihumibacter stibioxidans YS-17.</title>
        <authorList>
            <person name="Shi K."/>
            <person name="Han Y."/>
            <person name="Wang G."/>
        </authorList>
    </citation>
    <scope>NUCLEOTIDE SEQUENCE [LARGE SCALE GENOMIC DNA]</scope>
    <source>
        <strain evidence="2 3">YS-17</strain>
    </source>
</reference>
<evidence type="ECO:0008006" key="4">
    <source>
        <dbReference type="Google" id="ProtNLM"/>
    </source>
</evidence>
<dbReference type="SUPFAM" id="SSF49899">
    <property type="entry name" value="Concanavalin A-like lectins/glucanases"/>
    <property type="match status" value="1"/>
</dbReference>
<proteinExistence type="predicted"/>
<sequence>MKTLRLSVILLAMFSAMNCSSKDKLPEPVDTMVNGKRIIKFAGYDWVVESGGSIKQGPGPNFFSNSTDNVWLDKEGRLHLRITNRGGKWYCAKVTLVNSYSYGRYIFRVDSRVDSLDKNVVAGLFTYKNDSEEIDIEFSKWSVDGNMDSQFAIQPSDKTQNKRRYFLNLASEKSTHWFNWQPDRIDFASYQGHSAELPSAADIIQKWSYTGTDIPPDVDEKAKINLWLFRGNPPSDLKETEMIISGFSIQ</sequence>
<name>A0ABR7M5C0_9BACT</name>
<dbReference type="RefSeq" id="WP_187255165.1">
    <property type="nucleotide sequence ID" value="NZ_JBHULF010000006.1"/>
</dbReference>
<dbReference type="EMBL" id="MBUA01000001">
    <property type="protein sequence ID" value="MBC6489818.1"/>
    <property type="molecule type" value="Genomic_DNA"/>
</dbReference>
<gene>
    <name evidence="2" type="ORF">BC349_02480</name>
</gene>
<dbReference type="Gene3D" id="2.60.120.200">
    <property type="match status" value="1"/>
</dbReference>
<keyword evidence="1" id="KW-0732">Signal</keyword>
<comment type="caution">
    <text evidence="2">The sequence shown here is derived from an EMBL/GenBank/DDBJ whole genome shotgun (WGS) entry which is preliminary data.</text>
</comment>
<dbReference type="Proteomes" id="UP000765802">
    <property type="component" value="Unassembled WGS sequence"/>
</dbReference>
<feature type="chain" id="PRO_5046266393" description="GH16 domain-containing protein" evidence="1">
    <location>
        <begin position="22"/>
        <end position="250"/>
    </location>
</feature>
<evidence type="ECO:0000313" key="3">
    <source>
        <dbReference type="Proteomes" id="UP000765802"/>
    </source>
</evidence>
<protein>
    <recommendedName>
        <fullName evidence="4">GH16 domain-containing protein</fullName>
    </recommendedName>
</protein>